<evidence type="ECO:0000313" key="1">
    <source>
        <dbReference type="EMBL" id="KDN56612.1"/>
    </source>
</evidence>
<sequence>MPIVFFEVFVLILSKKEILFNKLNASLGLIKSNFVESILT</sequence>
<dbReference type="EMBL" id="JNCA01000001">
    <property type="protein sequence ID" value="KDN56612.1"/>
    <property type="molecule type" value="Genomic_DNA"/>
</dbReference>
<name>A0A066WRC4_9FLAO</name>
<keyword evidence="2" id="KW-1185">Reference proteome</keyword>
<gene>
    <name evidence="1" type="ORF">FEM21_01150</name>
</gene>
<dbReference type="AlphaFoldDB" id="A0A066WRC4"/>
<proteinExistence type="predicted"/>
<organism evidence="1 2">
    <name type="scientific">Flavobacterium seoulense</name>
    <dbReference type="NCBI Taxonomy" id="1492738"/>
    <lineage>
        <taxon>Bacteria</taxon>
        <taxon>Pseudomonadati</taxon>
        <taxon>Bacteroidota</taxon>
        <taxon>Flavobacteriia</taxon>
        <taxon>Flavobacteriales</taxon>
        <taxon>Flavobacteriaceae</taxon>
        <taxon>Flavobacterium</taxon>
    </lineage>
</organism>
<evidence type="ECO:0000313" key="2">
    <source>
        <dbReference type="Proteomes" id="UP000027064"/>
    </source>
</evidence>
<comment type="caution">
    <text evidence="1">The sequence shown here is derived from an EMBL/GenBank/DDBJ whole genome shotgun (WGS) entry which is preliminary data.</text>
</comment>
<dbReference type="STRING" id="1492738.FEM21_01150"/>
<reference evidence="1 2" key="1">
    <citation type="submission" date="2014-05" db="EMBL/GenBank/DDBJ databases">
        <title>Genome Sequence of Flavobacterium sp. EM1321.</title>
        <authorList>
            <person name="Shin S.-K."/>
            <person name="Yi H."/>
        </authorList>
    </citation>
    <scope>NUCLEOTIDE SEQUENCE [LARGE SCALE GENOMIC DNA]</scope>
    <source>
        <strain evidence="1 2">EM1321</strain>
    </source>
</reference>
<protein>
    <submittedName>
        <fullName evidence="1">Uncharacterized protein</fullName>
    </submittedName>
</protein>
<dbReference type="Proteomes" id="UP000027064">
    <property type="component" value="Unassembled WGS sequence"/>
</dbReference>
<accession>A0A066WRC4</accession>